<evidence type="ECO:0000256" key="1">
    <source>
        <dbReference type="ARBA" id="ARBA00004442"/>
    </source>
</evidence>
<gene>
    <name evidence="8" type="ORF">DP923_12230</name>
</gene>
<evidence type="ECO:0000256" key="5">
    <source>
        <dbReference type="ARBA" id="ARBA00023237"/>
    </source>
</evidence>
<dbReference type="InterPro" id="IPR011990">
    <property type="entry name" value="TPR-like_helical_dom_sf"/>
</dbReference>
<dbReference type="InterPro" id="IPR033985">
    <property type="entry name" value="SusD-like_N"/>
</dbReference>
<dbReference type="EMBL" id="QMDV01000003">
    <property type="protein sequence ID" value="RAU82672.1"/>
    <property type="molecule type" value="Genomic_DNA"/>
</dbReference>
<comment type="similarity">
    <text evidence="2">Belongs to the SusD family.</text>
</comment>
<sequence>MKKHIYKPAAVKNRLSLRRVLDALQVKKGLAYTLLAGSLLFATSCDLVLDQEPQTEVKEEIAITDIKGAQAALAGMFNQLQSGDYYGRNIQIMSDISSDQAQSVGTWDFYREMDTYVIDKGNIENGNLWLRAYQAINIANHIIEKVPAIASINQADKDNIVGQAHFIRGLVYFDLAKVYGGVPGVVGTLGVPLVLQPSKVVNESFFPARATLDATYAQAETDILEGLRLMPETQKSGSATISQGVKGSARALLSRLYLFTNKPAEVIKYADEVIVDNKYKLVGSYSSIFANDFTSEAILELDFNNVDQSGIRNWYFPSTSGGRGDVAAHTPFYQEISANPNDERGKMFALNATSNVYYPLKYSRAGNIDNIQIIRLGEIYLNRAEAKALTNDLSGALEDLNTIRVRAGIEAITTLPGKNELLQLIWKERSFELAYEGHSFFDLVRTGQALTKLTNLVRRNGPTISLQNPGRQVFPIPAFDIDANKNLEQNEAYR</sequence>
<feature type="domain" description="RagB/SusD" evidence="6">
    <location>
        <begin position="347"/>
        <end position="493"/>
    </location>
</feature>
<feature type="domain" description="SusD-like N-terminal" evidence="7">
    <location>
        <begin position="49"/>
        <end position="258"/>
    </location>
</feature>
<comment type="caution">
    <text evidence="8">The sequence shown here is derived from an EMBL/GenBank/DDBJ whole genome shotgun (WGS) entry which is preliminary data.</text>
</comment>
<evidence type="ECO:0000259" key="7">
    <source>
        <dbReference type="Pfam" id="PF14322"/>
    </source>
</evidence>
<dbReference type="AlphaFoldDB" id="A0A364REG9"/>
<dbReference type="Pfam" id="PF07980">
    <property type="entry name" value="SusD_RagB"/>
    <property type="match status" value="1"/>
</dbReference>
<evidence type="ECO:0000256" key="2">
    <source>
        <dbReference type="ARBA" id="ARBA00006275"/>
    </source>
</evidence>
<dbReference type="OrthoDB" id="9792139at2"/>
<evidence type="ECO:0000256" key="4">
    <source>
        <dbReference type="ARBA" id="ARBA00023136"/>
    </source>
</evidence>
<dbReference type="Gene3D" id="1.25.40.390">
    <property type="match status" value="1"/>
</dbReference>
<keyword evidence="3" id="KW-0732">Signal</keyword>
<dbReference type="InterPro" id="IPR012944">
    <property type="entry name" value="SusD_RagB_dom"/>
</dbReference>
<dbReference type="CDD" id="cd08977">
    <property type="entry name" value="SusD"/>
    <property type="match status" value="1"/>
</dbReference>
<name>A0A364REG9_9BACT</name>
<organism evidence="8 9">
    <name type="scientific">Pontibacter arcticus</name>
    <dbReference type="NCBI Taxonomy" id="2080288"/>
    <lineage>
        <taxon>Bacteria</taxon>
        <taxon>Pseudomonadati</taxon>
        <taxon>Bacteroidota</taxon>
        <taxon>Cytophagia</taxon>
        <taxon>Cytophagales</taxon>
        <taxon>Hymenobacteraceae</taxon>
        <taxon>Pontibacter</taxon>
    </lineage>
</organism>
<dbReference type="RefSeq" id="WP_112306264.1">
    <property type="nucleotide sequence ID" value="NZ_QMDV01000003.1"/>
</dbReference>
<proteinExistence type="inferred from homology"/>
<evidence type="ECO:0000256" key="3">
    <source>
        <dbReference type="ARBA" id="ARBA00022729"/>
    </source>
</evidence>
<dbReference type="SUPFAM" id="SSF48452">
    <property type="entry name" value="TPR-like"/>
    <property type="match status" value="1"/>
</dbReference>
<keyword evidence="9" id="KW-1185">Reference proteome</keyword>
<dbReference type="GO" id="GO:0009279">
    <property type="term" value="C:cell outer membrane"/>
    <property type="evidence" value="ECO:0007669"/>
    <property type="project" value="UniProtKB-SubCell"/>
</dbReference>
<protein>
    <submittedName>
        <fullName evidence="8">RagB/SusD family nutrient uptake outer membrane protein</fullName>
    </submittedName>
</protein>
<reference evidence="8 9" key="2">
    <citation type="submission" date="2018-07" db="EMBL/GenBank/DDBJ databases">
        <title>Pontibacter sp. 2b14 genomic sequence and assembly.</title>
        <authorList>
            <person name="Du Z.-J."/>
        </authorList>
    </citation>
    <scope>NUCLEOTIDE SEQUENCE [LARGE SCALE GENOMIC DNA]</scope>
    <source>
        <strain evidence="8 9">2b14</strain>
    </source>
</reference>
<reference evidence="8 9" key="1">
    <citation type="submission" date="2018-06" db="EMBL/GenBank/DDBJ databases">
        <authorList>
            <person name="Liu Z.-W."/>
        </authorList>
    </citation>
    <scope>NUCLEOTIDE SEQUENCE [LARGE SCALE GENOMIC DNA]</scope>
    <source>
        <strain evidence="8 9">2b14</strain>
    </source>
</reference>
<dbReference type="Proteomes" id="UP000251692">
    <property type="component" value="Unassembled WGS sequence"/>
</dbReference>
<accession>A0A364REG9</accession>
<keyword evidence="4" id="KW-0472">Membrane</keyword>
<comment type="subcellular location">
    <subcellularLocation>
        <location evidence="1">Cell outer membrane</location>
    </subcellularLocation>
</comment>
<keyword evidence="5" id="KW-0998">Cell outer membrane</keyword>
<evidence type="ECO:0000313" key="9">
    <source>
        <dbReference type="Proteomes" id="UP000251692"/>
    </source>
</evidence>
<evidence type="ECO:0000313" key="8">
    <source>
        <dbReference type="EMBL" id="RAU82672.1"/>
    </source>
</evidence>
<evidence type="ECO:0000259" key="6">
    <source>
        <dbReference type="Pfam" id="PF07980"/>
    </source>
</evidence>
<dbReference type="Pfam" id="PF14322">
    <property type="entry name" value="SusD-like_3"/>
    <property type="match status" value="1"/>
</dbReference>